<keyword evidence="1" id="KW-1015">Disulfide bond</keyword>
<evidence type="ECO:0000259" key="2">
    <source>
        <dbReference type="PROSITE" id="PS51352"/>
    </source>
</evidence>
<name>A0A7Y7B035_STRMO</name>
<keyword evidence="4" id="KW-1185">Reference proteome</keyword>
<evidence type="ECO:0000256" key="1">
    <source>
        <dbReference type="ARBA" id="ARBA00023157"/>
    </source>
</evidence>
<dbReference type="EMBL" id="JABBXF010000004">
    <property type="protein sequence ID" value="NVK76492.1"/>
    <property type="molecule type" value="Genomic_DNA"/>
</dbReference>
<proteinExistence type="predicted"/>
<reference evidence="3 4" key="1">
    <citation type="submission" date="2020-04" db="EMBL/GenBank/DDBJ databases">
        <title>Draft Genome Sequence of Streptomyces morookaense DSM 40503, an 8-azaguanine-producing strain.</title>
        <authorList>
            <person name="Qi J."/>
            <person name="Gao J.-M."/>
        </authorList>
    </citation>
    <scope>NUCLEOTIDE SEQUENCE [LARGE SCALE GENOMIC DNA]</scope>
    <source>
        <strain evidence="3 4">DSM 40503</strain>
    </source>
</reference>
<dbReference type="RefSeq" id="WP_171078290.1">
    <property type="nucleotide sequence ID" value="NZ_BNBU01000001.1"/>
</dbReference>
<dbReference type="PROSITE" id="PS51352">
    <property type="entry name" value="THIOREDOXIN_2"/>
    <property type="match status" value="1"/>
</dbReference>
<evidence type="ECO:0000313" key="4">
    <source>
        <dbReference type="Proteomes" id="UP000587462"/>
    </source>
</evidence>
<dbReference type="AlphaFoldDB" id="A0A7Y7B035"/>
<organism evidence="3 4">
    <name type="scientific">Streptomyces morookaense</name>
    <name type="common">Streptoverticillium morookaense</name>
    <dbReference type="NCBI Taxonomy" id="1970"/>
    <lineage>
        <taxon>Bacteria</taxon>
        <taxon>Bacillati</taxon>
        <taxon>Actinomycetota</taxon>
        <taxon>Actinomycetes</taxon>
        <taxon>Kitasatosporales</taxon>
        <taxon>Streptomycetaceae</taxon>
        <taxon>Streptomyces</taxon>
    </lineage>
</organism>
<feature type="domain" description="Thioredoxin" evidence="2">
    <location>
        <begin position="1"/>
        <end position="108"/>
    </location>
</feature>
<evidence type="ECO:0000313" key="3">
    <source>
        <dbReference type="EMBL" id="NVK76492.1"/>
    </source>
</evidence>
<dbReference type="Gene3D" id="3.40.30.10">
    <property type="entry name" value="Glutaredoxin"/>
    <property type="match status" value="1"/>
</dbReference>
<dbReference type="PANTHER" id="PTHR46115">
    <property type="entry name" value="THIOREDOXIN-LIKE PROTEIN 1"/>
    <property type="match status" value="1"/>
</dbReference>
<dbReference type="SUPFAM" id="SSF52833">
    <property type="entry name" value="Thioredoxin-like"/>
    <property type="match status" value="1"/>
</dbReference>
<protein>
    <submittedName>
        <fullName evidence="3">Thioredoxin family protein</fullName>
    </submittedName>
</protein>
<dbReference type="Proteomes" id="UP000587462">
    <property type="component" value="Unassembled WGS sequence"/>
</dbReference>
<dbReference type="InterPro" id="IPR013766">
    <property type="entry name" value="Thioredoxin_domain"/>
</dbReference>
<gene>
    <name evidence="3" type="ORF">HG542_02325</name>
</gene>
<accession>A0A7Y7B035</accession>
<dbReference type="CDD" id="cd02947">
    <property type="entry name" value="TRX_family"/>
    <property type="match status" value="1"/>
</dbReference>
<sequence length="110" mass="11876">MAVTPISCLEEFENAIAQDRAVVVEFCATWAGLCRVIRPVFERFSGLPEFAAGVDFHSVDLDEAFDVAQKAGVGPVPVFMAFRNGVKNAEAVAPGPDALYELIDKARTKS</sequence>
<dbReference type="InterPro" id="IPR036249">
    <property type="entry name" value="Thioredoxin-like_sf"/>
</dbReference>
<comment type="caution">
    <text evidence="3">The sequence shown here is derived from an EMBL/GenBank/DDBJ whole genome shotgun (WGS) entry which is preliminary data.</text>
</comment>
<dbReference type="Pfam" id="PF00085">
    <property type="entry name" value="Thioredoxin"/>
    <property type="match status" value="1"/>
</dbReference>